<dbReference type="Proteomes" id="UP000077734">
    <property type="component" value="Unassembled WGS sequence"/>
</dbReference>
<gene>
    <name evidence="1" type="ORF">A1356_14895</name>
</gene>
<reference evidence="1 2" key="1">
    <citation type="submission" date="2016-03" db="EMBL/GenBank/DDBJ databases">
        <authorList>
            <person name="Heylen K."/>
            <person name="De Vos P."/>
            <person name="Vekeman B."/>
        </authorList>
    </citation>
    <scope>NUCLEOTIDE SEQUENCE [LARGE SCALE GENOMIC DNA]</scope>
    <source>
        <strain evidence="1 2">R-49807</strain>
    </source>
</reference>
<dbReference type="Gene3D" id="3.40.50.300">
    <property type="entry name" value="P-loop containing nucleotide triphosphate hydrolases"/>
    <property type="match status" value="1"/>
</dbReference>
<protein>
    <submittedName>
        <fullName evidence="1">Uncharacterized protein</fullName>
    </submittedName>
</protein>
<keyword evidence="2" id="KW-1185">Reference proteome</keyword>
<sequence length="434" mass="48463">MNTFDQILPIVGIILAKYRGAPLEALGEVLLNRDLNSRLRLIVSDSLRDNTTAVETLENIASDLLNNFGNRAYPINRAILFESDINKAKDEAPCFPLEGFDQVFVVDRLAAEGNWASIEPESLGAPRIVFFSIKGGVGRSSALATVAWSLAQAGNRVLVLDLDLESPGLSTSLLSSGKQPTYGITDWLVEDLVDNGDTVLDSMIASSDFSHDGEIYIVPAHGVEPGEYVSKLGRVWMPKQRQDGRHENWSQRLQRLISTLENRVKPDIILIDSRAGIDEVASSCVTDLGANLVLLFAIDGTQTWSGYRILFDYWRRANVVRTIRERLQIVSALTPDTEQMTYLERLRDSAYDLFLDMQYDEIPPGELTDRSWSFESSDTAAPHYPWAVRWHRSFSGIYSLHGRLTEIDTDTVRALFGPLIDGVVQTIQLEKTNV</sequence>
<dbReference type="InterPro" id="IPR002586">
    <property type="entry name" value="CobQ/CobB/MinD/ParA_Nub-bd_dom"/>
</dbReference>
<evidence type="ECO:0000313" key="1">
    <source>
        <dbReference type="EMBL" id="OAI24778.1"/>
    </source>
</evidence>
<dbReference type="PANTHER" id="PTHR13696:SF52">
    <property type="entry name" value="PARA FAMILY PROTEIN CT_582"/>
    <property type="match status" value="1"/>
</dbReference>
<organism evidence="1 2">
    <name type="scientific">Methylomonas koyamae</name>
    <dbReference type="NCBI Taxonomy" id="702114"/>
    <lineage>
        <taxon>Bacteria</taxon>
        <taxon>Pseudomonadati</taxon>
        <taxon>Pseudomonadota</taxon>
        <taxon>Gammaproteobacteria</taxon>
        <taxon>Methylococcales</taxon>
        <taxon>Methylococcaceae</taxon>
        <taxon>Methylomonas</taxon>
    </lineage>
</organism>
<dbReference type="Pfam" id="PF01656">
    <property type="entry name" value="CbiA"/>
    <property type="match status" value="1"/>
</dbReference>
<dbReference type="KEGG" id="mko:MKLM6_1501"/>
<dbReference type="EMBL" id="LUUL01000085">
    <property type="protein sequence ID" value="OAI24778.1"/>
    <property type="molecule type" value="Genomic_DNA"/>
</dbReference>
<dbReference type="InterPro" id="IPR027417">
    <property type="entry name" value="P-loop_NTPase"/>
</dbReference>
<name>A0A291IHL3_9GAMM</name>
<dbReference type="RefSeq" id="WP_064028067.1">
    <property type="nucleotide sequence ID" value="NZ_CP023669.1"/>
</dbReference>
<dbReference type="SUPFAM" id="SSF52540">
    <property type="entry name" value="P-loop containing nucleoside triphosphate hydrolases"/>
    <property type="match status" value="1"/>
</dbReference>
<dbReference type="PANTHER" id="PTHR13696">
    <property type="entry name" value="P-LOOP CONTAINING NUCLEOSIDE TRIPHOSPHATE HYDROLASE"/>
    <property type="match status" value="1"/>
</dbReference>
<evidence type="ECO:0000313" key="2">
    <source>
        <dbReference type="Proteomes" id="UP000077734"/>
    </source>
</evidence>
<dbReference type="AlphaFoldDB" id="A0A291IHL3"/>
<dbReference type="NCBIfam" id="NF047398">
    <property type="entry name" value="AAA_KGGVGR"/>
    <property type="match status" value="1"/>
</dbReference>
<dbReference type="InterPro" id="IPR050678">
    <property type="entry name" value="DNA_Partitioning_ATPase"/>
</dbReference>
<accession>A0A291IHL3</accession>
<proteinExistence type="predicted"/>
<comment type="caution">
    <text evidence="1">The sequence shown here is derived from an EMBL/GenBank/DDBJ whole genome shotgun (WGS) entry which is preliminary data.</text>
</comment>